<accession>A0A937XDJ5</accession>
<sequence>MRTLRVSTRDLLFAMENRVPGTTQYLNTETGEVVPAFGFNRDQILAEIRQYPKRYLRLAPQAGRSGYTAMVEFARTVSRPELRAVLEAAISGPGVYRRFRTALREEPREFKRWQQFRGEKVAGHLRKRLEADGIAIELVPDND</sequence>
<name>A0A937XDJ5_UNCW3</name>
<dbReference type="Proteomes" id="UP000779900">
    <property type="component" value="Unassembled WGS sequence"/>
</dbReference>
<proteinExistence type="predicted"/>
<gene>
    <name evidence="1" type="ORF">FJY68_04295</name>
</gene>
<dbReference type="EMBL" id="VGIR01000017">
    <property type="protein sequence ID" value="MBM3331057.1"/>
    <property type="molecule type" value="Genomic_DNA"/>
</dbReference>
<organism evidence="1 2">
    <name type="scientific">candidate division WOR-3 bacterium</name>
    <dbReference type="NCBI Taxonomy" id="2052148"/>
    <lineage>
        <taxon>Bacteria</taxon>
        <taxon>Bacteria division WOR-3</taxon>
    </lineage>
</organism>
<comment type="caution">
    <text evidence="1">The sequence shown here is derived from an EMBL/GenBank/DDBJ whole genome shotgun (WGS) entry which is preliminary data.</text>
</comment>
<protein>
    <submittedName>
        <fullName evidence="1">Uncharacterized protein</fullName>
    </submittedName>
</protein>
<dbReference type="AlphaFoldDB" id="A0A937XDJ5"/>
<evidence type="ECO:0000313" key="2">
    <source>
        <dbReference type="Proteomes" id="UP000779900"/>
    </source>
</evidence>
<reference evidence="1" key="1">
    <citation type="submission" date="2019-03" db="EMBL/GenBank/DDBJ databases">
        <title>Lake Tanganyika Metagenome-Assembled Genomes (MAGs).</title>
        <authorList>
            <person name="Tran P."/>
        </authorList>
    </citation>
    <scope>NUCLEOTIDE SEQUENCE</scope>
    <source>
        <strain evidence="1">K_DeepCast_150m_m2_040</strain>
    </source>
</reference>
<evidence type="ECO:0000313" key="1">
    <source>
        <dbReference type="EMBL" id="MBM3331057.1"/>
    </source>
</evidence>